<dbReference type="Bgee" id="ENSOCUG00000031757">
    <property type="expression patterns" value="Expressed in blood and 7 other cell types or tissues"/>
</dbReference>
<evidence type="ECO:0000256" key="5">
    <source>
        <dbReference type="ARBA" id="ARBA00022490"/>
    </source>
</evidence>
<organism evidence="13 14">
    <name type="scientific">Oryctolagus cuniculus</name>
    <name type="common">Rabbit</name>
    <dbReference type="NCBI Taxonomy" id="9986"/>
    <lineage>
        <taxon>Eukaryota</taxon>
        <taxon>Metazoa</taxon>
        <taxon>Chordata</taxon>
        <taxon>Craniata</taxon>
        <taxon>Vertebrata</taxon>
        <taxon>Euteleostomi</taxon>
        <taxon>Mammalia</taxon>
        <taxon>Eutheria</taxon>
        <taxon>Euarchontoglires</taxon>
        <taxon>Glires</taxon>
        <taxon>Lagomorpha</taxon>
        <taxon>Leporidae</taxon>
        <taxon>Oryctolagus</taxon>
    </lineage>
</organism>
<proteinExistence type="inferred from homology"/>
<dbReference type="GeneTree" id="ENSGT01030000240296"/>
<keyword evidence="7" id="KW-0007">Acetylation</keyword>
<keyword evidence="14" id="KW-1185">Reference proteome</keyword>
<keyword evidence="5" id="KW-0963">Cytoplasm</keyword>
<dbReference type="InterPro" id="IPR004122">
    <property type="entry name" value="BAF_prot"/>
</dbReference>
<evidence type="ECO:0000256" key="11">
    <source>
        <dbReference type="ARBA" id="ARBA00039863"/>
    </source>
</evidence>
<accession>A0A5F9DS29</accession>
<evidence type="ECO:0000256" key="10">
    <source>
        <dbReference type="ARBA" id="ARBA00038496"/>
    </source>
</evidence>
<evidence type="ECO:0000256" key="9">
    <source>
        <dbReference type="ARBA" id="ARBA00023242"/>
    </source>
</evidence>
<evidence type="ECO:0000256" key="6">
    <source>
        <dbReference type="ARBA" id="ARBA00022553"/>
    </source>
</evidence>
<dbReference type="SMART" id="SM01023">
    <property type="entry name" value="BAF"/>
    <property type="match status" value="1"/>
</dbReference>
<evidence type="ECO:0000256" key="3">
    <source>
        <dbReference type="ARBA" id="ARBA00004496"/>
    </source>
</evidence>
<evidence type="ECO:0000313" key="13">
    <source>
        <dbReference type="Ensembl" id="ENSOCUP00000048359.1"/>
    </source>
</evidence>
<dbReference type="SMR" id="A0A5F9DS29"/>
<dbReference type="STRING" id="9986.ENSOCUP00000048359"/>
<evidence type="ECO:0000256" key="4">
    <source>
        <dbReference type="ARBA" id="ARBA00022454"/>
    </source>
</evidence>
<dbReference type="EMBL" id="AAGW02024699">
    <property type="status" value="NOT_ANNOTATED_CDS"/>
    <property type="molecule type" value="Genomic_DNA"/>
</dbReference>
<dbReference type="GO" id="GO:0005737">
    <property type="term" value="C:cytoplasm"/>
    <property type="evidence" value="ECO:0007669"/>
    <property type="project" value="UniProtKB-SubCell"/>
</dbReference>
<dbReference type="Ensembl" id="ENSOCUT00000052225.1">
    <property type="protein sequence ID" value="ENSOCUP00000048359.1"/>
    <property type="gene ID" value="ENSOCUG00000031757.1"/>
</dbReference>
<protein>
    <recommendedName>
        <fullName evidence="11">Barrier-to-autointegration factor</fullName>
    </recommendedName>
</protein>
<keyword evidence="6" id="KW-0597">Phosphoprotein</keyword>
<reference evidence="13" key="3">
    <citation type="submission" date="2025-09" db="UniProtKB">
        <authorList>
            <consortium name="Ensembl"/>
        </authorList>
    </citation>
    <scope>IDENTIFICATION</scope>
    <source>
        <strain evidence="13">Thorbecke</strain>
    </source>
</reference>
<dbReference type="Gene3D" id="1.10.150.40">
    <property type="entry name" value="Barrier-to-autointegration factor, BAF"/>
    <property type="match status" value="1"/>
</dbReference>
<dbReference type="GO" id="GO:0051276">
    <property type="term" value="P:chromosome organization"/>
    <property type="evidence" value="ECO:0007669"/>
    <property type="project" value="TreeGrafter"/>
</dbReference>
<evidence type="ECO:0000256" key="2">
    <source>
        <dbReference type="ARBA" id="ARBA00004286"/>
    </source>
</evidence>
<dbReference type="InterPro" id="IPR036617">
    <property type="entry name" value="BAF_sf"/>
</dbReference>
<dbReference type="GO" id="GO:0003677">
    <property type="term" value="F:DNA binding"/>
    <property type="evidence" value="ECO:0007669"/>
    <property type="project" value="UniProtKB-KW"/>
</dbReference>
<dbReference type="PANTHER" id="PTHR47507:SF7">
    <property type="entry name" value="BARRIER-TO-AUTOINTEGRATION FACTOR"/>
    <property type="match status" value="1"/>
</dbReference>
<keyword evidence="8" id="KW-0238">DNA-binding</keyword>
<evidence type="ECO:0000256" key="12">
    <source>
        <dbReference type="ARBA" id="ARBA00046626"/>
    </source>
</evidence>
<dbReference type="InterPro" id="IPR051387">
    <property type="entry name" value="BAF"/>
</dbReference>
<keyword evidence="4" id="KW-0158">Chromosome</keyword>
<name>A0A5F9DS29_RABIT</name>
<reference evidence="13 14" key="1">
    <citation type="journal article" date="2011" name="Nature">
        <title>A high-resolution map of human evolutionary constraint using 29 mammals.</title>
        <authorList>
            <person name="Lindblad-Toh K."/>
            <person name="Garber M."/>
            <person name="Zuk O."/>
            <person name="Lin M.F."/>
            <person name="Parker B.J."/>
            <person name="Washietl S."/>
            <person name="Kheradpour P."/>
            <person name="Ernst J."/>
            <person name="Jordan G."/>
            <person name="Mauceli E."/>
            <person name="Ward L.D."/>
            <person name="Lowe C.B."/>
            <person name="Holloway A.K."/>
            <person name="Clamp M."/>
            <person name="Gnerre S."/>
            <person name="Alfoldi J."/>
            <person name="Beal K."/>
            <person name="Chang J."/>
            <person name="Clawson H."/>
            <person name="Cuff J."/>
            <person name="Di Palma F."/>
            <person name="Fitzgerald S."/>
            <person name="Flicek P."/>
            <person name="Guttman M."/>
            <person name="Hubisz M.J."/>
            <person name="Jaffe D.B."/>
            <person name="Jungreis I."/>
            <person name="Kent W.J."/>
            <person name="Kostka D."/>
            <person name="Lara M."/>
            <person name="Martins A.L."/>
            <person name="Massingham T."/>
            <person name="Moltke I."/>
            <person name="Raney B.J."/>
            <person name="Rasmussen M.D."/>
            <person name="Robinson J."/>
            <person name="Stark A."/>
            <person name="Vilella A.J."/>
            <person name="Wen J."/>
            <person name="Xie X."/>
            <person name="Zody M.C."/>
            <person name="Baldwin J."/>
            <person name="Bloom T."/>
            <person name="Chin C.W."/>
            <person name="Heiman D."/>
            <person name="Nicol R."/>
            <person name="Nusbaum C."/>
            <person name="Young S."/>
            <person name="Wilkinson J."/>
            <person name="Worley K.C."/>
            <person name="Kovar C.L."/>
            <person name="Muzny D.M."/>
            <person name="Gibbs R.A."/>
            <person name="Cree A."/>
            <person name="Dihn H.H."/>
            <person name="Fowler G."/>
            <person name="Jhangiani S."/>
            <person name="Joshi V."/>
            <person name="Lee S."/>
            <person name="Lewis L.R."/>
            <person name="Nazareth L.V."/>
            <person name="Okwuonu G."/>
            <person name="Santibanez J."/>
            <person name="Warren W.C."/>
            <person name="Mardis E.R."/>
            <person name="Weinstock G.M."/>
            <person name="Wilson R.K."/>
            <person name="Delehaunty K."/>
            <person name="Dooling D."/>
            <person name="Fronik C."/>
            <person name="Fulton L."/>
            <person name="Fulton B."/>
            <person name="Graves T."/>
            <person name="Minx P."/>
            <person name="Sodergren E."/>
            <person name="Birney E."/>
            <person name="Margulies E.H."/>
            <person name="Herrero J."/>
            <person name="Green E.D."/>
            <person name="Haussler D."/>
            <person name="Siepel A."/>
            <person name="Goldman N."/>
            <person name="Pollard K.S."/>
            <person name="Pedersen J.S."/>
            <person name="Lander E.S."/>
            <person name="Kellis M."/>
        </authorList>
    </citation>
    <scope>NUCLEOTIDE SEQUENCE [LARGE SCALE GENOMIC DNA]</scope>
    <source>
        <strain evidence="13 14">Thorbecke inbred</strain>
    </source>
</reference>
<comment type="subunit">
    <text evidence="12">Homodimer. Heterodimerizes with BANF2. Interacts with ANKLE2/LEM4, leading to decreased phosphorylation by VRK1 and promoting dephosphorylation by protein phosphatase 2A (PP2A). Binds non-specifically to double-stranded DNA, and is found as a hexamer or dodecamer upon DNA binding. Binds to LEM domain-containing nuclear proteins such as LEMD3/MAN1, TMPO/LAP2 and EMD (emerin). Interacts with ANKLE1 (via LEM domain); the interaction may favor BANF1 dimerization. Interacts with CRX and LMNA (lamin-A). Binds linker histone H1.1 and core histones H3. Interacts with LEMD2 (via LEM domain). Interacts with PARP1; interaction takes place in response to oxidative DNA damage.</text>
</comment>
<evidence type="ECO:0000256" key="7">
    <source>
        <dbReference type="ARBA" id="ARBA00022990"/>
    </source>
</evidence>
<dbReference type="Pfam" id="PF02961">
    <property type="entry name" value="SAM_BAF"/>
    <property type="match status" value="1"/>
</dbReference>
<dbReference type="InParanoid" id="A0A5F9DS29"/>
<dbReference type="GO" id="GO:0005635">
    <property type="term" value="C:nuclear envelope"/>
    <property type="evidence" value="ECO:0007669"/>
    <property type="project" value="UniProtKB-SubCell"/>
</dbReference>
<sequence>MSLFPTIEDYCEHYTTKKKKKKKKKLRNVHGDFVAESTGEKPVGRRAGMDGALGKRLEERGFHQAYVDPGQFPVGKKDQDLFREWPRATRDCCGCLREPWDAFLCCFPVRPRSPAPALSSQEFAAES</sequence>
<comment type="subcellular location">
    <subcellularLocation>
        <location evidence="2">Chromosome</location>
    </subcellularLocation>
    <subcellularLocation>
        <location evidence="3">Cytoplasm</location>
    </subcellularLocation>
    <subcellularLocation>
        <location evidence="1">Nucleus envelope</location>
    </subcellularLocation>
</comment>
<dbReference type="PANTHER" id="PTHR47507">
    <property type="entry name" value="BARRIER TO AUTOINTEGRATION FACTOR 2"/>
    <property type="match status" value="1"/>
</dbReference>
<evidence type="ECO:0000256" key="1">
    <source>
        <dbReference type="ARBA" id="ARBA00004259"/>
    </source>
</evidence>
<evidence type="ECO:0000256" key="8">
    <source>
        <dbReference type="ARBA" id="ARBA00023125"/>
    </source>
</evidence>
<dbReference type="Proteomes" id="UP000001811">
    <property type="component" value="Chromosome 17"/>
</dbReference>
<keyword evidence="9" id="KW-0539">Nucleus</keyword>
<dbReference type="GO" id="GO:0000793">
    <property type="term" value="C:condensed chromosome"/>
    <property type="evidence" value="ECO:0007669"/>
    <property type="project" value="TreeGrafter"/>
</dbReference>
<dbReference type="SUPFAM" id="SSF47798">
    <property type="entry name" value="Barrier-to-autointegration factor, BAF"/>
    <property type="match status" value="1"/>
</dbReference>
<reference evidence="13" key="2">
    <citation type="submission" date="2025-08" db="UniProtKB">
        <authorList>
            <consortium name="Ensembl"/>
        </authorList>
    </citation>
    <scope>IDENTIFICATION</scope>
    <source>
        <strain evidence="13">Thorbecke</strain>
    </source>
</reference>
<evidence type="ECO:0000313" key="14">
    <source>
        <dbReference type="Proteomes" id="UP000001811"/>
    </source>
</evidence>
<dbReference type="FunCoup" id="A0A5F9DS29">
    <property type="interactions" value="2045"/>
</dbReference>
<dbReference type="AlphaFoldDB" id="A0A5F9DS29"/>
<comment type="similarity">
    <text evidence="10">Belongs to the BAF family.</text>
</comment>